<dbReference type="AlphaFoldDB" id="A0A8T1RMG5"/>
<dbReference type="Proteomes" id="UP000811609">
    <property type="component" value="Chromosome 1"/>
</dbReference>
<keyword evidence="3" id="KW-1185">Reference proteome</keyword>
<dbReference type="PANTHER" id="PTHR47939">
    <property type="entry name" value="MEMBRANE-ASSOCIATED SALT-INDUCIBLE PROTEIN-LIKE"/>
    <property type="match status" value="1"/>
</dbReference>
<dbReference type="PANTHER" id="PTHR47939:SF7">
    <property type="entry name" value="REPEAT-CONTAINING PROTEIN, PUTATIVE-RELATED"/>
    <property type="match status" value="1"/>
</dbReference>
<evidence type="ECO:0000313" key="3">
    <source>
        <dbReference type="Proteomes" id="UP000811609"/>
    </source>
</evidence>
<feature type="repeat" description="PPR" evidence="1">
    <location>
        <begin position="223"/>
        <end position="257"/>
    </location>
</feature>
<evidence type="ECO:0000256" key="1">
    <source>
        <dbReference type="PROSITE-ProRule" id="PRU00708"/>
    </source>
</evidence>
<dbReference type="NCBIfam" id="TIGR00756">
    <property type="entry name" value="PPR"/>
    <property type="match status" value="2"/>
</dbReference>
<proteinExistence type="predicted"/>
<dbReference type="InterPro" id="IPR002885">
    <property type="entry name" value="PPR_rpt"/>
</dbReference>
<protein>
    <recommendedName>
        <fullName evidence="4">Pentatricopeptide repeat-containing protein</fullName>
    </recommendedName>
</protein>
<reference evidence="2" key="1">
    <citation type="submission" date="2020-12" db="EMBL/GenBank/DDBJ databases">
        <title>WGS assembly of Carya illinoinensis cv. Pawnee.</title>
        <authorList>
            <person name="Platts A."/>
            <person name="Shu S."/>
            <person name="Wright S."/>
            <person name="Barry K."/>
            <person name="Edger P."/>
            <person name="Pires J.C."/>
            <person name="Schmutz J."/>
        </authorList>
    </citation>
    <scope>NUCLEOTIDE SEQUENCE</scope>
    <source>
        <tissue evidence="2">Leaf</tissue>
    </source>
</reference>
<comment type="caution">
    <text evidence="2">The sequence shown here is derived from an EMBL/GenBank/DDBJ whole genome shotgun (WGS) entry which is preliminary data.</text>
</comment>
<name>A0A8T1RMG5_CARIL</name>
<gene>
    <name evidence="2" type="ORF">CIPAW_01G072500</name>
</gene>
<dbReference type="InterPro" id="IPR050667">
    <property type="entry name" value="PPR-containing_protein"/>
</dbReference>
<sequence>MLSLRIVRRFCHAIATIASTESSAAVSNFIRDSKPLEEPALVKLKNERDPEKLFHLFKANSHNRLVIENRFAFEDTVSRLAGAGHFDYIEHLLEHQKSLPQGRREGFLVRIIMLYGKAGMTKHAIDTFYDMHLYGCRRTVKSFNAALKVLTRTRDLRAVEEFLNDAPVRWEIGNGLWNIMMLKGCLPNLATFNVRIQHLVNRRRAWQANGLMVTMQKLGITPDEVTYNLVIKGFCQAGYLEMAKRVYSALHAKGCKPNIKIYQTMIHYLCKGGDFDLAYGMSKECMRKNWFPNVDTIHSLLEGLKKNEQLGKAKVILALAHGRVPPFSSSKLGALKSTLSRY</sequence>
<evidence type="ECO:0000313" key="2">
    <source>
        <dbReference type="EMBL" id="KAG6667031.1"/>
    </source>
</evidence>
<dbReference type="Pfam" id="PF13041">
    <property type="entry name" value="PPR_2"/>
    <property type="match status" value="1"/>
</dbReference>
<organism evidence="2 3">
    <name type="scientific">Carya illinoinensis</name>
    <name type="common">Pecan</name>
    <dbReference type="NCBI Taxonomy" id="32201"/>
    <lineage>
        <taxon>Eukaryota</taxon>
        <taxon>Viridiplantae</taxon>
        <taxon>Streptophyta</taxon>
        <taxon>Embryophyta</taxon>
        <taxon>Tracheophyta</taxon>
        <taxon>Spermatophyta</taxon>
        <taxon>Magnoliopsida</taxon>
        <taxon>eudicotyledons</taxon>
        <taxon>Gunneridae</taxon>
        <taxon>Pentapetalae</taxon>
        <taxon>rosids</taxon>
        <taxon>fabids</taxon>
        <taxon>Fagales</taxon>
        <taxon>Juglandaceae</taxon>
        <taxon>Carya</taxon>
    </lineage>
</organism>
<dbReference type="PROSITE" id="PS51375">
    <property type="entry name" value="PPR"/>
    <property type="match status" value="2"/>
</dbReference>
<evidence type="ECO:0008006" key="4">
    <source>
        <dbReference type="Google" id="ProtNLM"/>
    </source>
</evidence>
<accession>A0A8T1RMG5</accession>
<feature type="repeat" description="PPR" evidence="1">
    <location>
        <begin position="258"/>
        <end position="292"/>
    </location>
</feature>
<dbReference type="EMBL" id="CM031809">
    <property type="protein sequence ID" value="KAG6667031.1"/>
    <property type="molecule type" value="Genomic_DNA"/>
</dbReference>
<dbReference type="Pfam" id="PF01535">
    <property type="entry name" value="PPR"/>
    <property type="match status" value="2"/>
</dbReference>